<reference evidence="2 3" key="1">
    <citation type="submission" date="2020-02" db="EMBL/GenBank/DDBJ databases">
        <title>Draft genome sequence of Haematococcus lacustris strain NIES-144.</title>
        <authorList>
            <person name="Morimoto D."/>
            <person name="Nakagawa S."/>
            <person name="Yoshida T."/>
            <person name="Sawayama S."/>
        </authorList>
    </citation>
    <scope>NUCLEOTIDE SEQUENCE [LARGE SCALE GENOMIC DNA]</scope>
    <source>
        <strain evidence="2 3">NIES-144</strain>
    </source>
</reference>
<evidence type="ECO:0000256" key="1">
    <source>
        <dbReference type="SAM" id="Phobius"/>
    </source>
</evidence>
<evidence type="ECO:0000313" key="3">
    <source>
        <dbReference type="Proteomes" id="UP000485058"/>
    </source>
</evidence>
<dbReference type="Proteomes" id="UP000485058">
    <property type="component" value="Unassembled WGS sequence"/>
</dbReference>
<accession>A0A699ZJ42</accession>
<dbReference type="AlphaFoldDB" id="A0A699ZJ42"/>
<organism evidence="2 3">
    <name type="scientific">Haematococcus lacustris</name>
    <name type="common">Green alga</name>
    <name type="synonym">Haematococcus pluvialis</name>
    <dbReference type="NCBI Taxonomy" id="44745"/>
    <lineage>
        <taxon>Eukaryota</taxon>
        <taxon>Viridiplantae</taxon>
        <taxon>Chlorophyta</taxon>
        <taxon>core chlorophytes</taxon>
        <taxon>Chlorophyceae</taxon>
        <taxon>CS clade</taxon>
        <taxon>Chlamydomonadales</taxon>
        <taxon>Haematococcaceae</taxon>
        <taxon>Haematococcus</taxon>
    </lineage>
</organism>
<evidence type="ECO:0000313" key="2">
    <source>
        <dbReference type="EMBL" id="GFH22777.1"/>
    </source>
</evidence>
<keyword evidence="1" id="KW-0472">Membrane</keyword>
<proteinExistence type="predicted"/>
<comment type="caution">
    <text evidence="2">The sequence shown here is derived from an EMBL/GenBank/DDBJ whole genome shotgun (WGS) entry which is preliminary data.</text>
</comment>
<keyword evidence="3" id="KW-1185">Reference proteome</keyword>
<protein>
    <submittedName>
        <fullName evidence="2">Uncharacterized protein</fullName>
    </submittedName>
</protein>
<gene>
    <name evidence="2" type="ORF">HaLaN_20289</name>
</gene>
<name>A0A699ZJ42_HAELA</name>
<feature type="non-terminal residue" evidence="2">
    <location>
        <position position="1"/>
    </location>
</feature>
<sequence>MTPQQAYDVADLVLMAGSTLVFVWIAAIMYRMYYVAYEALGLVTIGEYLS</sequence>
<feature type="transmembrane region" description="Helical" evidence="1">
    <location>
        <begin position="12"/>
        <end position="33"/>
    </location>
</feature>
<keyword evidence="1" id="KW-0812">Transmembrane</keyword>
<keyword evidence="1" id="KW-1133">Transmembrane helix</keyword>
<dbReference type="EMBL" id="BLLF01002121">
    <property type="protein sequence ID" value="GFH22777.1"/>
    <property type="molecule type" value="Genomic_DNA"/>
</dbReference>